<sequence>MDPSPPPPLPFRNSRTKLSSDKFPYPNPPPLPSHSTSSDVPMYYSSCDIQTDFPPIPPAPITEIEIAQYHQKHNSRSSVALSGKDSRLQSAVNNVTGPLRLGKHPKKNREDFTQSCKNPPNNEVQILFGEDQITYSFEEDRRTPQKSPCKQEVLPYKKQDIITEPMIYQAETHNTLSPSASSPQPQSSHKYSSTLQQDEFNVCSPPNDLLAACLNELSTLQGFSPKQSETDSNSSNFSLQELSQLKSPSMSKIESNSSLDTSMKCDDLGIEDLDALIADLDEMTQAIQTDSEPSILPSNPPPIISPKPILKPEVVSCEDNAANCTPEYVQPFNQPSNLCQTEAVHSPAAQITQSVALDSKQAKISLALSKLKRANQKRVVLKIYDINMSYKMVVIDENMISRCVCTVMAEKNHQTPGPNWCLVELLGALGLERTIEDHEKVLDVLSHWPRQHNNVIMFKNISDKYLLLKKPQLFMPSIHPLASENESKFDDATRRRILIKELFYDKTLPPIANVVNIKIGKKGSWRKIYCVLRTSGLYYSKSKRASTKDLVNLVTWKNVGLYRGQRYGELYKSPEKFCCSLIPAGPLDQTEKSIVHLSFSNKQRLDSWIACISLAKYSIQLFNNYLQNFELYPWLENGGELTNPESDPAVTPRSQESALTSEEKQMLHNELQMTSLTNPLIDSLDVLDEKKSKFNQSFDSEMRDSIKKSSKIAATFSNAWVAGDSTLPPRTASIDRSEDNSIDRQQPFSYTQSIPAHSKFTLV</sequence>
<dbReference type="SMART" id="SM00314">
    <property type="entry name" value="RA"/>
    <property type="match status" value="1"/>
</dbReference>
<evidence type="ECO:0000313" key="4">
    <source>
        <dbReference type="Proteomes" id="UP001165289"/>
    </source>
</evidence>
<dbReference type="PANTHER" id="PTHR11243:SF23">
    <property type="entry name" value="LD06925P"/>
    <property type="match status" value="1"/>
</dbReference>
<feature type="region of interest" description="Disordered" evidence="1">
    <location>
        <begin position="223"/>
        <end position="260"/>
    </location>
</feature>
<dbReference type="Gene3D" id="3.10.20.90">
    <property type="entry name" value="Phosphatidylinositol 3-kinase Catalytic Subunit, Chain A, domain 1"/>
    <property type="match status" value="1"/>
</dbReference>
<feature type="domain" description="Ras-associating" evidence="2">
    <location>
        <begin position="377"/>
        <end position="463"/>
    </location>
</feature>
<feature type="region of interest" description="Disordered" evidence="1">
    <location>
        <begin position="642"/>
        <end position="661"/>
    </location>
</feature>
<dbReference type="EMBL" id="JAKMXF010000313">
    <property type="protein sequence ID" value="KAI6650175.1"/>
    <property type="molecule type" value="Genomic_DNA"/>
</dbReference>
<dbReference type="InterPro" id="IPR000159">
    <property type="entry name" value="RA_dom"/>
</dbReference>
<evidence type="ECO:0000259" key="2">
    <source>
        <dbReference type="PROSITE" id="PS50200"/>
    </source>
</evidence>
<accession>A0AAV7JMN2</accession>
<dbReference type="Proteomes" id="UP001165289">
    <property type="component" value="Unassembled WGS sequence"/>
</dbReference>
<dbReference type="AlphaFoldDB" id="A0AAV7JMN2"/>
<dbReference type="SMART" id="SM00233">
    <property type="entry name" value="PH"/>
    <property type="match status" value="1"/>
</dbReference>
<gene>
    <name evidence="3" type="ORF">LOD99_6092</name>
</gene>
<feature type="region of interest" description="Disordered" evidence="1">
    <location>
        <begin position="1"/>
        <end position="39"/>
    </location>
</feature>
<dbReference type="InterPro" id="IPR001849">
    <property type="entry name" value="PH_domain"/>
</dbReference>
<evidence type="ECO:0000256" key="1">
    <source>
        <dbReference type="SAM" id="MobiDB-lite"/>
    </source>
</evidence>
<dbReference type="InterPro" id="IPR039664">
    <property type="entry name" value="GRB/APBB1IP"/>
</dbReference>
<dbReference type="SUPFAM" id="SSF50729">
    <property type="entry name" value="PH domain-like"/>
    <property type="match status" value="1"/>
</dbReference>
<dbReference type="Gene3D" id="2.30.29.30">
    <property type="entry name" value="Pleckstrin-homology domain (PH domain)/Phosphotyrosine-binding domain (PTB)"/>
    <property type="match status" value="1"/>
</dbReference>
<feature type="compositionally biased region" description="Low complexity" evidence="1">
    <location>
        <begin position="177"/>
        <end position="188"/>
    </location>
</feature>
<feature type="compositionally biased region" description="Pro residues" evidence="1">
    <location>
        <begin position="1"/>
        <end position="10"/>
    </location>
</feature>
<evidence type="ECO:0000313" key="3">
    <source>
        <dbReference type="EMBL" id="KAI6650175.1"/>
    </source>
</evidence>
<dbReference type="PROSITE" id="PS50200">
    <property type="entry name" value="RA"/>
    <property type="match status" value="1"/>
</dbReference>
<feature type="region of interest" description="Disordered" evidence="1">
    <location>
        <begin position="96"/>
        <end position="121"/>
    </location>
</feature>
<organism evidence="3 4">
    <name type="scientific">Oopsacas minuta</name>
    <dbReference type="NCBI Taxonomy" id="111878"/>
    <lineage>
        <taxon>Eukaryota</taxon>
        <taxon>Metazoa</taxon>
        <taxon>Porifera</taxon>
        <taxon>Hexactinellida</taxon>
        <taxon>Hexasterophora</taxon>
        <taxon>Lyssacinosida</taxon>
        <taxon>Leucopsacidae</taxon>
        <taxon>Oopsacas</taxon>
    </lineage>
</organism>
<proteinExistence type="predicted"/>
<dbReference type="GO" id="GO:0007165">
    <property type="term" value="P:signal transduction"/>
    <property type="evidence" value="ECO:0007669"/>
    <property type="project" value="InterPro"/>
</dbReference>
<dbReference type="Pfam" id="PF21989">
    <property type="entry name" value="RA_2"/>
    <property type="match status" value="1"/>
</dbReference>
<dbReference type="SUPFAM" id="SSF54236">
    <property type="entry name" value="Ubiquitin-like"/>
    <property type="match status" value="1"/>
</dbReference>
<dbReference type="CDD" id="cd17112">
    <property type="entry name" value="RA_MRL_like"/>
    <property type="match status" value="1"/>
</dbReference>
<keyword evidence="4" id="KW-1185">Reference proteome</keyword>
<dbReference type="Pfam" id="PF00169">
    <property type="entry name" value="PH"/>
    <property type="match status" value="1"/>
</dbReference>
<feature type="region of interest" description="Disordered" evidence="1">
    <location>
        <begin position="174"/>
        <end position="193"/>
    </location>
</feature>
<name>A0AAV7JMN2_9METZ</name>
<dbReference type="PANTHER" id="PTHR11243">
    <property type="entry name" value="GROWTH FACTOR RECEPTOR-BOUND PROTEIN"/>
    <property type="match status" value="1"/>
</dbReference>
<dbReference type="InterPro" id="IPR029071">
    <property type="entry name" value="Ubiquitin-like_domsf"/>
</dbReference>
<dbReference type="InterPro" id="IPR011993">
    <property type="entry name" value="PH-like_dom_sf"/>
</dbReference>
<reference evidence="3 4" key="1">
    <citation type="journal article" date="2023" name="BMC Biol.">
        <title>The compact genome of the sponge Oopsacas minuta (Hexactinellida) is lacking key metazoan core genes.</title>
        <authorList>
            <person name="Santini S."/>
            <person name="Schenkelaars Q."/>
            <person name="Jourda C."/>
            <person name="Duchesne M."/>
            <person name="Belahbib H."/>
            <person name="Rocher C."/>
            <person name="Selva M."/>
            <person name="Riesgo A."/>
            <person name="Vervoort M."/>
            <person name="Leys S.P."/>
            <person name="Kodjabachian L."/>
            <person name="Le Bivic A."/>
            <person name="Borchiellini C."/>
            <person name="Claverie J.M."/>
            <person name="Renard E."/>
        </authorList>
    </citation>
    <scope>NUCLEOTIDE SEQUENCE [LARGE SCALE GENOMIC DNA]</scope>
    <source>
        <strain evidence="3">SPO-2</strain>
    </source>
</reference>
<protein>
    <submittedName>
        <fullName evidence="3">Ras-associated and pleckstrin homology domains-containing protein 1-like</fullName>
    </submittedName>
</protein>
<comment type="caution">
    <text evidence="3">The sequence shown here is derived from an EMBL/GenBank/DDBJ whole genome shotgun (WGS) entry which is preliminary data.</text>
</comment>